<feature type="region of interest" description="Disordered" evidence="1">
    <location>
        <begin position="101"/>
        <end position="126"/>
    </location>
</feature>
<dbReference type="KEGG" id="hoh:Hoch_3375"/>
<dbReference type="STRING" id="502025.Hoch_3375"/>
<dbReference type="eggNOG" id="COG3391">
    <property type="taxonomic scope" value="Bacteria"/>
</dbReference>
<accession>D0LV36</accession>
<dbReference type="SUPFAM" id="SSF50974">
    <property type="entry name" value="Nitrous oxide reductase, N-terminal domain"/>
    <property type="match status" value="1"/>
</dbReference>
<evidence type="ECO:0000256" key="1">
    <source>
        <dbReference type="SAM" id="MobiDB-lite"/>
    </source>
</evidence>
<dbReference type="RefSeq" id="WP_012828477.1">
    <property type="nucleotide sequence ID" value="NC_013440.1"/>
</dbReference>
<dbReference type="InterPro" id="IPR015943">
    <property type="entry name" value="WD40/YVTN_repeat-like_dom_sf"/>
</dbReference>
<sequence>MPLGHFRKRTHLSAGPARAQASTLGLAALGAALALLPAGCEDPVNPPTVFTLDGPSRVAFSCYGQLRLTGGQAASADQAVVNAPMPASACYQWNQVRLEPPATEDDEDDEDGPEPPELLTALPPAGQGPLIDLEVGAELSAEAESELLAWQSEVALYGFALQPNEGTVAVIREMLGEAGIRAGSDGLASTADFSLLDADTFSPGVNAIAVGAQPVDIAADPDGCYVYTANAGSCDLSVLDVPSALAPEVLPTVQRLRVLGADGGQLLAKPAALVAPGRATQGTAEEAAEGEAQRLGLECPSAPGGVVFVAYPNCHAVGAVDLSSGEILASVVFDEAGVPVVSAGAFDCAAATCGGPSSPPDVVAPDAGVPDASPDAGIEPDAGAGAQMAPAEFTIAAIGDRPQPTALHMADDGRRLYIGAANSPQVTVVELDEAFTPVEAFSVALAGEVGVTALSASSLIAMGGDQGRADEGVFGDFRFVYAVATDNTVRVVEVHEQRRECDTQIDPRYLYDVRDGALLACLPVGDPSLPRRASARSPGVHFPRSARPLDVAISRVQVESTVEGEPPVRSAANLVGHFAFVTLSDGSMVIVNIDDDNYPDVEDLSDPSAVALSLALPHQLRDGDLAQRNAAVDDCAFPGGSGVGTVGMTAPPAASRDTTVIAEEREDVLPELRALECVPTAEDAEPVSVGVPDLSPMASPAQREAAFPDLRGVVTETWNMEWEGRIPQPSAGILPITVHVGYIEANGDGVDLRDGASSFCGIGVAPGDTVTMLGCDSGESSPACEAGGACAELVGARYRVTEVDAERMALRRRYRTLRTTPLSGCESAAQCSALHDWERSALPALTDDGTGDPCADPEAAAAPECQRSFSCEPVSDPARAECVMTCDSDSDCDIGWSCSSLGYCVDDPLPPAECADVLLRYELRVGGAFAVIGASSGFLHHRVRDPDTGVCVDDPEGNPLLVGRLPLSAPPCEGDGPAELTPNPCAVEVEHFEDGSVRPAQAIRFRNPSFVTHLVDPVVDFAASESVACPVDEPACAEIPAVFPDYRINFNVGGGFSSQAVVSGMIYPVGLRLGPLGDLWVLDEGDNRSEGNRGQVNRIELGPPYPVIGVR</sequence>
<keyword evidence="3" id="KW-1185">Reference proteome</keyword>
<feature type="compositionally biased region" description="Acidic residues" evidence="1">
    <location>
        <begin position="102"/>
        <end position="114"/>
    </location>
</feature>
<dbReference type="Gene3D" id="2.130.10.10">
    <property type="entry name" value="YVTN repeat-like/Quinoprotein amine dehydrogenase"/>
    <property type="match status" value="1"/>
</dbReference>
<dbReference type="EMBL" id="CP001804">
    <property type="protein sequence ID" value="ACY15877.1"/>
    <property type="molecule type" value="Genomic_DNA"/>
</dbReference>
<reference evidence="2 3" key="1">
    <citation type="journal article" date="2010" name="Stand. Genomic Sci.">
        <title>Complete genome sequence of Haliangium ochraceum type strain (SMP-2).</title>
        <authorList>
            <consortium name="US DOE Joint Genome Institute (JGI-PGF)"/>
            <person name="Ivanova N."/>
            <person name="Daum C."/>
            <person name="Lang E."/>
            <person name="Abt B."/>
            <person name="Kopitz M."/>
            <person name="Saunders E."/>
            <person name="Lapidus A."/>
            <person name="Lucas S."/>
            <person name="Glavina Del Rio T."/>
            <person name="Nolan M."/>
            <person name="Tice H."/>
            <person name="Copeland A."/>
            <person name="Cheng J.F."/>
            <person name="Chen F."/>
            <person name="Bruce D."/>
            <person name="Goodwin L."/>
            <person name="Pitluck S."/>
            <person name="Mavromatis K."/>
            <person name="Pati A."/>
            <person name="Mikhailova N."/>
            <person name="Chen A."/>
            <person name="Palaniappan K."/>
            <person name="Land M."/>
            <person name="Hauser L."/>
            <person name="Chang Y.J."/>
            <person name="Jeffries C.D."/>
            <person name="Detter J.C."/>
            <person name="Brettin T."/>
            <person name="Rohde M."/>
            <person name="Goker M."/>
            <person name="Bristow J."/>
            <person name="Markowitz V."/>
            <person name="Eisen J.A."/>
            <person name="Hugenholtz P."/>
            <person name="Kyrpides N.C."/>
            <person name="Klenk H.P."/>
        </authorList>
    </citation>
    <scope>NUCLEOTIDE SEQUENCE [LARGE SCALE GENOMIC DNA]</scope>
    <source>
        <strain evidence="3">DSM 14365 / CIP 107738 / JCM 11303 / AJ 13395 / SMP-2</strain>
    </source>
</reference>
<dbReference type="AlphaFoldDB" id="D0LV36"/>
<protein>
    <submittedName>
        <fullName evidence="2">Uncharacterized protein</fullName>
    </submittedName>
</protein>
<dbReference type="InterPro" id="IPR011045">
    <property type="entry name" value="N2O_reductase_N"/>
</dbReference>
<evidence type="ECO:0000313" key="2">
    <source>
        <dbReference type="EMBL" id="ACY15877.1"/>
    </source>
</evidence>
<dbReference type="HOGENOM" id="CLU_281712_0_0_7"/>
<dbReference type="InterPro" id="IPR011047">
    <property type="entry name" value="Quinoprotein_ADH-like_sf"/>
</dbReference>
<name>D0LV36_HALO1</name>
<proteinExistence type="predicted"/>
<dbReference type="Proteomes" id="UP000001880">
    <property type="component" value="Chromosome"/>
</dbReference>
<evidence type="ECO:0000313" key="3">
    <source>
        <dbReference type="Proteomes" id="UP000001880"/>
    </source>
</evidence>
<organism evidence="2 3">
    <name type="scientific">Haliangium ochraceum (strain DSM 14365 / JCM 11303 / SMP-2)</name>
    <dbReference type="NCBI Taxonomy" id="502025"/>
    <lineage>
        <taxon>Bacteria</taxon>
        <taxon>Pseudomonadati</taxon>
        <taxon>Myxococcota</taxon>
        <taxon>Polyangia</taxon>
        <taxon>Haliangiales</taxon>
        <taxon>Kofleriaceae</taxon>
        <taxon>Haliangium</taxon>
    </lineage>
</organism>
<dbReference type="SUPFAM" id="SSF50998">
    <property type="entry name" value="Quinoprotein alcohol dehydrogenase-like"/>
    <property type="match status" value="1"/>
</dbReference>
<gene>
    <name evidence="2" type="ordered locus">Hoch_3375</name>
</gene>